<dbReference type="AlphaFoldDB" id="A8ZUC0"/>
<evidence type="ECO:0000313" key="2">
    <source>
        <dbReference type="Proteomes" id="UP000008561"/>
    </source>
</evidence>
<evidence type="ECO:0000313" key="1">
    <source>
        <dbReference type="EMBL" id="ABW67952.1"/>
    </source>
</evidence>
<dbReference type="EMBL" id="CP000859">
    <property type="protein sequence ID" value="ABW67952.1"/>
    <property type="molecule type" value="Genomic_DNA"/>
</dbReference>
<proteinExistence type="predicted"/>
<reference evidence="1 2" key="1">
    <citation type="submission" date="2007-10" db="EMBL/GenBank/DDBJ databases">
        <title>Complete sequence of Desulfococcus oleovorans Hxd3.</title>
        <authorList>
            <consortium name="US DOE Joint Genome Institute"/>
            <person name="Copeland A."/>
            <person name="Lucas S."/>
            <person name="Lapidus A."/>
            <person name="Barry K."/>
            <person name="Glavina del Rio T."/>
            <person name="Dalin E."/>
            <person name="Tice H."/>
            <person name="Pitluck S."/>
            <person name="Kiss H."/>
            <person name="Brettin T."/>
            <person name="Bruce D."/>
            <person name="Detter J.C."/>
            <person name="Han C."/>
            <person name="Schmutz J."/>
            <person name="Larimer F."/>
            <person name="Land M."/>
            <person name="Hauser L."/>
            <person name="Kyrpides N."/>
            <person name="Kim E."/>
            <person name="Wawrik B."/>
            <person name="Richardson P."/>
        </authorList>
    </citation>
    <scope>NUCLEOTIDE SEQUENCE [LARGE SCALE GENOMIC DNA]</scope>
    <source>
        <strain evidence="2">DSM 6200 / JCM 39069 / Hxd3</strain>
    </source>
</reference>
<accession>A8ZUC0</accession>
<dbReference type="HOGENOM" id="CLU_629658_0_0_7"/>
<dbReference type="OrthoDB" id="256762at2"/>
<keyword evidence="2" id="KW-1185">Reference proteome</keyword>
<gene>
    <name evidence="1" type="ordered locus">Dole_2148</name>
</gene>
<organism evidence="1 2">
    <name type="scientific">Desulfosudis oleivorans (strain DSM 6200 / JCM 39069 / Hxd3)</name>
    <name type="common">Desulfococcus oleovorans</name>
    <dbReference type="NCBI Taxonomy" id="96561"/>
    <lineage>
        <taxon>Bacteria</taxon>
        <taxon>Pseudomonadati</taxon>
        <taxon>Thermodesulfobacteriota</taxon>
        <taxon>Desulfobacteria</taxon>
        <taxon>Desulfobacterales</taxon>
        <taxon>Desulfosudaceae</taxon>
        <taxon>Desulfosudis</taxon>
    </lineage>
</organism>
<dbReference type="KEGG" id="dol:Dole_2148"/>
<dbReference type="RefSeq" id="WP_012175564.1">
    <property type="nucleotide sequence ID" value="NC_009943.1"/>
</dbReference>
<name>A8ZUC0_DESOH</name>
<dbReference type="InterPro" id="IPR035895">
    <property type="entry name" value="HPr-like_sf"/>
</dbReference>
<evidence type="ECO:0008006" key="3">
    <source>
        <dbReference type="Google" id="ProtNLM"/>
    </source>
</evidence>
<dbReference type="SUPFAM" id="SSF55594">
    <property type="entry name" value="HPr-like"/>
    <property type="match status" value="1"/>
</dbReference>
<sequence length="436" mass="50158">MSLPYCNISFFEKLRVYSGEYHQCFKYLATCRDPECLFTKKLYSKLIASSHLLEDFLDFHGAKNNKNWYFYRELTATVRYLSLSGYIQEHISNRLVFYDLVNTEDFEKEGAATREFLGQTILNLAPVIMAEAARLEIPVPSENYSQNDFPSVVTGDMLEFDIDDEKPDRQQRHIVKVTSEFLNIVKGFEHYGVYEKCDTEQIETLVPAKINEVEMRRFEVLVHNLQSSFDTYIIYGGLRFGDRKLKQLRSYFSIVLHLLEFTGKLLHFYERHLFGIRGTQKNLFRSVTESLSAIVDERLLLDRIINYGLYYAVHFLSDGKKLAQVILNENIERGAIEVGIPVKLGFHSRPSLLVAKIVQHYGGEVYLRVGEDRFDAGSVLDIQWAGGKIDKEKITRVVFEGDARALGDIEVLAGVNYGENSMGKGIPLPKELDYLK</sequence>
<dbReference type="eggNOG" id="COG1925">
    <property type="taxonomic scope" value="Bacteria"/>
</dbReference>
<protein>
    <recommendedName>
        <fullName evidence="3">HPr family phosphocarrier protein</fullName>
    </recommendedName>
</protein>
<dbReference type="STRING" id="96561.Dole_2148"/>
<dbReference type="Proteomes" id="UP000008561">
    <property type="component" value="Chromosome"/>
</dbReference>